<reference evidence="1" key="1">
    <citation type="submission" date="2021-01" db="EMBL/GenBank/DDBJ databases">
        <authorList>
            <consortium name="Genoscope - CEA"/>
            <person name="William W."/>
        </authorList>
    </citation>
    <scope>NUCLEOTIDE SEQUENCE</scope>
</reference>
<proteinExistence type="predicted"/>
<gene>
    <name evidence="1" type="ORF">DARMORV10_C02P36360.1</name>
</gene>
<protein>
    <submittedName>
        <fullName evidence="1">(rape) hypothetical protein</fullName>
    </submittedName>
</protein>
<sequence>MKIRASTTTKYSVQLSGYYNGESPNVSCRFERTITSISIATSYPLGSMPGLVNRYQRVERGSDVSLHGLSSTEAGTTRKGKENRRRNSFLAIDVSDDEYDEYGVYQTDIDTSCSPQGNQYYGPMEYEETSIGDGPCKHLSDETQDCIYIQESFVFTSFGKFVFFQEGKDNILSSHSHSFHKRDWRSRSNKYSHINCFLDSFCYTQDSTSKRHSLLP</sequence>
<dbReference type="AlphaFoldDB" id="A0A816K8M2"/>
<evidence type="ECO:0000313" key="1">
    <source>
        <dbReference type="EMBL" id="CAF1914568.1"/>
    </source>
</evidence>
<name>A0A816K8M2_BRANA</name>
<dbReference type="EMBL" id="HG994366">
    <property type="protein sequence ID" value="CAF1914568.1"/>
    <property type="molecule type" value="Genomic_DNA"/>
</dbReference>
<organism evidence="1">
    <name type="scientific">Brassica napus</name>
    <name type="common">Rape</name>
    <dbReference type="NCBI Taxonomy" id="3708"/>
    <lineage>
        <taxon>Eukaryota</taxon>
        <taxon>Viridiplantae</taxon>
        <taxon>Streptophyta</taxon>
        <taxon>Embryophyta</taxon>
        <taxon>Tracheophyta</taxon>
        <taxon>Spermatophyta</taxon>
        <taxon>Magnoliopsida</taxon>
        <taxon>eudicotyledons</taxon>
        <taxon>Gunneridae</taxon>
        <taxon>Pentapetalae</taxon>
        <taxon>rosids</taxon>
        <taxon>malvids</taxon>
        <taxon>Brassicales</taxon>
        <taxon>Brassicaceae</taxon>
        <taxon>Brassiceae</taxon>
        <taxon>Brassica</taxon>
    </lineage>
</organism>
<dbReference type="Proteomes" id="UP001295469">
    <property type="component" value="Chromosome C02"/>
</dbReference>
<accession>A0A816K8M2</accession>